<protein>
    <recommendedName>
        <fullName evidence="1">Spermatogenesis-associated protein 20-like TRX domain-containing protein</fullName>
    </recommendedName>
</protein>
<sequence>MRNMLDEASSPYLLQHKDNPVHWQLWSPETLALAAQLNRPILLSIGYAACHWCHVMAHESFENPETAALMNSHFINIKLDREERPDLDQIFMSALHAMGEQGGWPLTMVLTPQGEPFWGGTYFPPTPRFGRPSFRQILTALANAWATDRERIGRSVSALQRALVAQSAPKPGDPPGPATLDTVRSAFLRAMDWQLGGIGHAPKFPNIPIFRFLWQESFRTGDARAAQAVELLLERISQGGIYDHLGGGYARYATDDAWLIPHFEKMLYDNALILDLLALAYARVPNPLYAARARETVGWLTRDMRAEGAFAAAEDADSEGEEGKFYVWTRAELIELLGPESVYFFNHYPAPEGGNWEGKIILERRTPFGEEDRLAPLRSKLLARRDTRIRPGRDDKILADWNALTITALVRASAVFAEPSWLILAEEVFATILADLAEPEGSIAHAYRHGKISAPGLLEDQATMLRAALALYQATAKPDYLATALRLLTVTERKFGDGAGAFFMSADAAQNFAPRLRNVQDGPAPSGIGVMAENYALLHALTGEAEHRAKAEALLAAFAGGTDRLTGSPVLLAAADLLENAACVVITGNAADLARAALAAPDPAVVVLHAAAGLPPGHPAYGQTTNQPAAFICRGGVCSLPVATPDAVRAALRRGGDPAP</sequence>
<dbReference type="PIRSF" id="PIRSF006402">
    <property type="entry name" value="UCP006402_thioredoxin"/>
    <property type="match status" value="1"/>
</dbReference>
<evidence type="ECO:0000313" key="3">
    <source>
        <dbReference type="Proteomes" id="UP000553706"/>
    </source>
</evidence>
<reference evidence="2 3" key="1">
    <citation type="submission" date="2020-08" db="EMBL/GenBank/DDBJ databases">
        <title>Genomic Encyclopedia of Type Strains, Phase IV (KMG-IV): sequencing the most valuable type-strain genomes for metagenomic binning, comparative biology and taxonomic classification.</title>
        <authorList>
            <person name="Goeker M."/>
        </authorList>
    </citation>
    <scope>NUCLEOTIDE SEQUENCE [LARGE SCALE GENOMIC DNA]</scope>
    <source>
        <strain evidence="2 3">DSM 27026</strain>
    </source>
</reference>
<evidence type="ECO:0000313" key="2">
    <source>
        <dbReference type="EMBL" id="MBB5373766.1"/>
    </source>
</evidence>
<accession>A0A840VDI6</accession>
<dbReference type="GO" id="GO:0005975">
    <property type="term" value="P:carbohydrate metabolic process"/>
    <property type="evidence" value="ECO:0007669"/>
    <property type="project" value="InterPro"/>
</dbReference>
<evidence type="ECO:0000259" key="1">
    <source>
        <dbReference type="Pfam" id="PF03190"/>
    </source>
</evidence>
<dbReference type="Gene3D" id="3.40.30.10">
    <property type="entry name" value="Glutaredoxin"/>
    <property type="match status" value="1"/>
</dbReference>
<dbReference type="InterPro" id="IPR004879">
    <property type="entry name" value="Ssp411-like_TRX"/>
</dbReference>
<proteinExistence type="predicted"/>
<dbReference type="InterPro" id="IPR024705">
    <property type="entry name" value="Ssp411"/>
</dbReference>
<keyword evidence="3" id="KW-1185">Reference proteome</keyword>
<dbReference type="SUPFAM" id="SSF48208">
    <property type="entry name" value="Six-hairpin glycosidases"/>
    <property type="match status" value="1"/>
</dbReference>
<name>A0A840VDI6_9PROT</name>
<dbReference type="EMBL" id="JACHFJ010000009">
    <property type="protein sequence ID" value="MBB5373766.1"/>
    <property type="molecule type" value="Genomic_DNA"/>
</dbReference>
<dbReference type="RefSeq" id="WP_183266784.1">
    <property type="nucleotide sequence ID" value="NZ_JACHFJ010000009.1"/>
</dbReference>
<comment type="caution">
    <text evidence="2">The sequence shown here is derived from an EMBL/GenBank/DDBJ whole genome shotgun (WGS) entry which is preliminary data.</text>
</comment>
<feature type="domain" description="Spermatogenesis-associated protein 20-like TRX" evidence="1">
    <location>
        <begin position="3"/>
        <end position="163"/>
    </location>
</feature>
<gene>
    <name evidence="2" type="ORF">HNP71_002031</name>
</gene>
<dbReference type="CDD" id="cd02955">
    <property type="entry name" value="SSP411"/>
    <property type="match status" value="1"/>
</dbReference>
<dbReference type="Proteomes" id="UP000553706">
    <property type="component" value="Unassembled WGS sequence"/>
</dbReference>
<dbReference type="InterPro" id="IPR008928">
    <property type="entry name" value="6-hairpin_glycosidase_sf"/>
</dbReference>
<dbReference type="Gene3D" id="1.50.10.20">
    <property type="match status" value="1"/>
</dbReference>
<dbReference type="PANTHER" id="PTHR42899">
    <property type="entry name" value="SPERMATOGENESIS-ASSOCIATED PROTEIN 20"/>
    <property type="match status" value="1"/>
</dbReference>
<dbReference type="InterPro" id="IPR036249">
    <property type="entry name" value="Thioredoxin-like_sf"/>
</dbReference>
<dbReference type="SUPFAM" id="SSF52833">
    <property type="entry name" value="Thioredoxin-like"/>
    <property type="match status" value="1"/>
</dbReference>
<dbReference type="AlphaFoldDB" id="A0A840VDI6"/>
<dbReference type="Pfam" id="PF03190">
    <property type="entry name" value="Thioredox_DsbH"/>
    <property type="match status" value="1"/>
</dbReference>
<dbReference type="PANTHER" id="PTHR42899:SF1">
    <property type="entry name" value="SPERMATOGENESIS-ASSOCIATED PROTEIN 20"/>
    <property type="match status" value="1"/>
</dbReference>
<organism evidence="2 3">
    <name type="scientific">Acidocella aromatica</name>
    <dbReference type="NCBI Taxonomy" id="1303579"/>
    <lineage>
        <taxon>Bacteria</taxon>
        <taxon>Pseudomonadati</taxon>
        <taxon>Pseudomonadota</taxon>
        <taxon>Alphaproteobacteria</taxon>
        <taxon>Acetobacterales</taxon>
        <taxon>Acidocellaceae</taxon>
        <taxon>Acidocella</taxon>
    </lineage>
</organism>